<dbReference type="EMBL" id="MLYV02000126">
    <property type="protein sequence ID" value="PSS35463.1"/>
    <property type="molecule type" value="Genomic_DNA"/>
</dbReference>
<proteinExistence type="inferred from homology"/>
<dbReference type="Pfam" id="PF10363">
    <property type="entry name" value="RTP1_C1"/>
    <property type="match status" value="1"/>
</dbReference>
<dbReference type="InterPro" id="IPR039600">
    <property type="entry name" value="TANGO6/Rtp1"/>
</dbReference>
<reference evidence="4 5" key="1">
    <citation type="submission" date="2018-02" db="EMBL/GenBank/DDBJ databases">
        <title>Genome sequence of the basidiomycete white-rot fungus Phlebia centrifuga.</title>
        <authorList>
            <person name="Granchi Z."/>
            <person name="Peng M."/>
            <person name="de Vries R.P."/>
            <person name="Hilden K."/>
            <person name="Makela M.R."/>
            <person name="Grigoriev I."/>
            <person name="Riley R."/>
        </authorList>
    </citation>
    <scope>NUCLEOTIDE SEQUENCE [LARGE SCALE GENOMIC DNA]</scope>
    <source>
        <strain evidence="4 5">FBCC195</strain>
    </source>
</reference>
<comment type="caution">
    <text evidence="4">The sequence shown here is derived from an EMBL/GenBank/DDBJ whole genome shotgun (WGS) entry which is preliminary data.</text>
</comment>
<dbReference type="InterPro" id="IPR011989">
    <property type="entry name" value="ARM-like"/>
</dbReference>
<name>A0A2R6RZL4_9APHY</name>
<keyword evidence="5" id="KW-1185">Reference proteome</keyword>
<dbReference type="GO" id="GO:0009306">
    <property type="term" value="P:protein secretion"/>
    <property type="evidence" value="ECO:0007669"/>
    <property type="project" value="TreeGrafter"/>
</dbReference>
<evidence type="ECO:0000256" key="2">
    <source>
        <dbReference type="SAM" id="MobiDB-lite"/>
    </source>
</evidence>
<dbReference type="STRING" id="98765.A0A2R6RZL4"/>
<accession>A0A2R6RZL4</accession>
<dbReference type="PANTHER" id="PTHR20959">
    <property type="entry name" value="TRANSPORT AND GOLGI ORGANIZATION PROTEIN 6 FAMILY MEMBER"/>
    <property type="match status" value="1"/>
</dbReference>
<organism evidence="4 5">
    <name type="scientific">Hermanssonia centrifuga</name>
    <dbReference type="NCBI Taxonomy" id="98765"/>
    <lineage>
        <taxon>Eukaryota</taxon>
        <taxon>Fungi</taxon>
        <taxon>Dikarya</taxon>
        <taxon>Basidiomycota</taxon>
        <taxon>Agaricomycotina</taxon>
        <taxon>Agaricomycetes</taxon>
        <taxon>Polyporales</taxon>
        <taxon>Meruliaceae</taxon>
        <taxon>Hermanssonia</taxon>
    </lineage>
</organism>
<dbReference type="InterPro" id="IPR019451">
    <property type="entry name" value="Rtp1_C1"/>
</dbReference>
<dbReference type="OrthoDB" id="39591at2759"/>
<feature type="region of interest" description="Disordered" evidence="2">
    <location>
        <begin position="61"/>
        <end position="87"/>
    </location>
</feature>
<evidence type="ECO:0000313" key="4">
    <source>
        <dbReference type="EMBL" id="PSS35463.1"/>
    </source>
</evidence>
<dbReference type="Proteomes" id="UP000186601">
    <property type="component" value="Unassembled WGS sequence"/>
</dbReference>
<dbReference type="Gene3D" id="1.25.10.10">
    <property type="entry name" value="Leucine-rich Repeat Variant"/>
    <property type="match status" value="1"/>
</dbReference>
<feature type="compositionally biased region" description="Basic and acidic residues" evidence="2">
    <location>
        <begin position="335"/>
        <end position="351"/>
    </location>
</feature>
<evidence type="ECO:0000256" key="1">
    <source>
        <dbReference type="ARBA" id="ARBA00005724"/>
    </source>
</evidence>
<evidence type="ECO:0000259" key="3">
    <source>
        <dbReference type="Pfam" id="PF10363"/>
    </source>
</evidence>
<dbReference type="InterPro" id="IPR016024">
    <property type="entry name" value="ARM-type_fold"/>
</dbReference>
<comment type="similarity">
    <text evidence="1">Belongs to the Tango6 family.</text>
</comment>
<evidence type="ECO:0000313" key="5">
    <source>
        <dbReference type="Proteomes" id="UP000186601"/>
    </source>
</evidence>
<feature type="domain" description="RNA polymerase II assembly factor Rtp1 C-terminal" evidence="3">
    <location>
        <begin position="170"/>
        <end position="297"/>
    </location>
</feature>
<dbReference type="PANTHER" id="PTHR20959:SF1">
    <property type="entry name" value="TRANSPORT AND GOLGI ORGANIZATION PROTEIN 6 HOMOLOG"/>
    <property type="match status" value="1"/>
</dbReference>
<dbReference type="SUPFAM" id="SSF48371">
    <property type="entry name" value="ARM repeat"/>
    <property type="match status" value="1"/>
</dbReference>
<feature type="region of interest" description="Disordered" evidence="2">
    <location>
        <begin position="325"/>
        <end position="355"/>
    </location>
</feature>
<protein>
    <recommendedName>
        <fullName evidence="3">RNA polymerase II assembly factor Rtp1 C-terminal domain-containing protein</fullName>
    </recommendedName>
</protein>
<dbReference type="AlphaFoldDB" id="A0A2R6RZL4"/>
<sequence>MQIQLQSTSGESSFNILKRPDHILTFIKHALDTATAKPTRQAEPLQRKGLNLDDLRIVEEIEDDDSESNDSDDEEDSSNPSSGDEEMTSTALNLLLSILEANPDLSAQTAFILDDVFSSLEVLARDSSEAIKPLAREARMVLTARLASSSAPSSSKTKGNINQETPQDIYQKALKLLQDPLLPVRAHGLLLLRELVTARPNKSGVMQEPAIDRALVPGILSIFLQSLQDDDSYIFLNAVQGLAAMVDGFGKDTLRGLVDMYAKGLDGIAGSAMIQQDVDVRTRVGEALGQVIRRCGDTLPSCDMTIAMVDLLQIETVPVSRLSAKTTAPASGLETEEKNGDEEAKAPKRDTVAFQPTTTNSKIPTLRRAALHFLTLLLRAFTEQVEESSTAAVYALPGEVMRRAKTIIGYVAITDEDAIVRVMAKEGLDALDGLAIAMLGL</sequence>
<gene>
    <name evidence="4" type="ORF">PHLCEN_2v1618</name>
</gene>